<evidence type="ECO:0000259" key="2">
    <source>
        <dbReference type="Pfam" id="PF00535"/>
    </source>
</evidence>
<sequence>MEIKPLLSIIIPTYNRVGLISETLDSIVAQTHQNWECIVIDDGSSDNTDELLAEYVKKDNRFIYVKRNENYKPGGNGARNYGLDLAQGNYIVFFDSDDLMTEDHLQVKYDLITSGEYDFGITRTKYFNYTNKFIDRYYNFTTKDITRDNYVLQKLNWLTLDVIIKSSVAKSIRFNENIKIGQEYNYFSKLVCLTAKGVFLDKTVSLRRYHENSKRTTLAKGIHYARNQSVTNWYIFVDTKDFLSIENQKVLLNKTYNTILRNKSIPKDISNIRFWRYIFNYFGFNALIKLVYFYVNKFTKRMYFLKRMALKY</sequence>
<dbReference type="PANTHER" id="PTHR22916:SF3">
    <property type="entry name" value="UDP-GLCNAC:BETAGAL BETA-1,3-N-ACETYLGLUCOSAMINYLTRANSFERASE-LIKE PROTEIN 1"/>
    <property type="match status" value="1"/>
</dbReference>
<name>A0ABQ1SG28_9FLAO</name>
<dbReference type="PANTHER" id="PTHR22916">
    <property type="entry name" value="GLYCOSYLTRANSFERASE"/>
    <property type="match status" value="1"/>
</dbReference>
<protein>
    <recommendedName>
        <fullName evidence="2">Glycosyltransferase 2-like domain-containing protein</fullName>
    </recommendedName>
</protein>
<feature type="domain" description="Glycosyltransferase 2-like" evidence="2">
    <location>
        <begin position="8"/>
        <end position="147"/>
    </location>
</feature>
<dbReference type="RefSeq" id="WP_188458072.1">
    <property type="nucleotide sequence ID" value="NZ_BMGM01000004.1"/>
</dbReference>
<evidence type="ECO:0000256" key="1">
    <source>
        <dbReference type="SAM" id="Phobius"/>
    </source>
</evidence>
<dbReference type="InterPro" id="IPR001173">
    <property type="entry name" value="Glyco_trans_2-like"/>
</dbReference>
<dbReference type="Proteomes" id="UP000599179">
    <property type="component" value="Unassembled WGS sequence"/>
</dbReference>
<evidence type="ECO:0000313" key="3">
    <source>
        <dbReference type="EMBL" id="GGE32304.1"/>
    </source>
</evidence>
<keyword evidence="1" id="KW-0472">Membrane</keyword>
<keyword evidence="1" id="KW-0812">Transmembrane</keyword>
<proteinExistence type="predicted"/>
<dbReference type="EMBL" id="BMGM01000004">
    <property type="protein sequence ID" value="GGE32304.1"/>
    <property type="molecule type" value="Genomic_DNA"/>
</dbReference>
<dbReference type="CDD" id="cd00761">
    <property type="entry name" value="Glyco_tranf_GTA_type"/>
    <property type="match status" value="1"/>
</dbReference>
<reference evidence="4" key="1">
    <citation type="journal article" date="2019" name="Int. J. Syst. Evol. Microbiol.">
        <title>The Global Catalogue of Microorganisms (GCM) 10K type strain sequencing project: providing services to taxonomists for standard genome sequencing and annotation.</title>
        <authorList>
            <consortium name="The Broad Institute Genomics Platform"/>
            <consortium name="The Broad Institute Genome Sequencing Center for Infectious Disease"/>
            <person name="Wu L."/>
            <person name="Ma J."/>
        </authorList>
    </citation>
    <scope>NUCLEOTIDE SEQUENCE [LARGE SCALE GENOMIC DNA]</scope>
    <source>
        <strain evidence="4">CGMCC 1.12931</strain>
    </source>
</reference>
<feature type="transmembrane region" description="Helical" evidence="1">
    <location>
        <begin position="274"/>
        <end position="295"/>
    </location>
</feature>
<gene>
    <name evidence="3" type="ORF">GCM10010832_10720</name>
</gene>
<keyword evidence="1" id="KW-1133">Transmembrane helix</keyword>
<organism evidence="3 4">
    <name type="scientific">Psychroflexus planctonicus</name>
    <dbReference type="NCBI Taxonomy" id="1526575"/>
    <lineage>
        <taxon>Bacteria</taxon>
        <taxon>Pseudomonadati</taxon>
        <taxon>Bacteroidota</taxon>
        <taxon>Flavobacteriia</taxon>
        <taxon>Flavobacteriales</taxon>
        <taxon>Flavobacteriaceae</taxon>
        <taxon>Psychroflexus</taxon>
    </lineage>
</organism>
<comment type="caution">
    <text evidence="3">The sequence shown here is derived from an EMBL/GenBank/DDBJ whole genome shotgun (WGS) entry which is preliminary data.</text>
</comment>
<dbReference type="Pfam" id="PF00535">
    <property type="entry name" value="Glycos_transf_2"/>
    <property type="match status" value="1"/>
</dbReference>
<evidence type="ECO:0000313" key="4">
    <source>
        <dbReference type="Proteomes" id="UP000599179"/>
    </source>
</evidence>
<dbReference type="SUPFAM" id="SSF53448">
    <property type="entry name" value="Nucleotide-diphospho-sugar transferases"/>
    <property type="match status" value="1"/>
</dbReference>
<dbReference type="Gene3D" id="3.90.550.10">
    <property type="entry name" value="Spore Coat Polysaccharide Biosynthesis Protein SpsA, Chain A"/>
    <property type="match status" value="1"/>
</dbReference>
<keyword evidence="4" id="KW-1185">Reference proteome</keyword>
<dbReference type="InterPro" id="IPR029044">
    <property type="entry name" value="Nucleotide-diphossugar_trans"/>
</dbReference>
<accession>A0ABQ1SG28</accession>